<sequence length="120" mass="13994">MLFLLYCLLYQQGCSITIPTVPVDPPIFICSLCFLTITHKYYPLAFYTALIGYLAYAIYKIFDANGVIDWITLHDEESLVQTMKAEKPWIEEAREFFGLLICWIVVLINWVYLKRRAGNN</sequence>
<feature type="transmembrane region" description="Helical" evidence="1">
    <location>
        <begin position="41"/>
        <end position="59"/>
    </location>
</feature>
<keyword evidence="3" id="KW-1185">Reference proteome</keyword>
<dbReference type="InterPro" id="IPR029377">
    <property type="entry name" value="TMEM220"/>
</dbReference>
<organism evidence="2 3">
    <name type="scientific">Mucilaginibacter hurinus</name>
    <dbReference type="NCBI Taxonomy" id="2201324"/>
    <lineage>
        <taxon>Bacteria</taxon>
        <taxon>Pseudomonadati</taxon>
        <taxon>Bacteroidota</taxon>
        <taxon>Sphingobacteriia</taxon>
        <taxon>Sphingobacteriales</taxon>
        <taxon>Sphingobacteriaceae</taxon>
        <taxon>Mucilaginibacter</taxon>
    </lineage>
</organism>
<name>A0A367GKP7_9SPHI</name>
<reference evidence="2 3" key="1">
    <citation type="submission" date="2018-05" db="EMBL/GenBank/DDBJ databases">
        <title>Mucilaginibacter hurinus sp. nov., isolated from briquette warehouse soil.</title>
        <authorList>
            <person name="Choi L."/>
        </authorList>
    </citation>
    <scope>NUCLEOTIDE SEQUENCE [LARGE SCALE GENOMIC DNA]</scope>
    <source>
        <strain evidence="2 3">ZR32</strain>
    </source>
</reference>
<proteinExistence type="predicted"/>
<comment type="caution">
    <text evidence="2">The sequence shown here is derived from an EMBL/GenBank/DDBJ whole genome shotgun (WGS) entry which is preliminary data.</text>
</comment>
<dbReference type="AlphaFoldDB" id="A0A367GKP7"/>
<keyword evidence="1" id="KW-0472">Membrane</keyword>
<feature type="transmembrane region" description="Helical" evidence="1">
    <location>
        <begin position="96"/>
        <end position="113"/>
    </location>
</feature>
<protein>
    <submittedName>
        <fullName evidence="2">Uncharacterized protein</fullName>
    </submittedName>
</protein>
<gene>
    <name evidence="2" type="ORF">DJ568_14305</name>
</gene>
<dbReference type="EMBL" id="QGDC01000008">
    <property type="protein sequence ID" value="RCH54054.1"/>
    <property type="molecule type" value="Genomic_DNA"/>
</dbReference>
<evidence type="ECO:0000313" key="3">
    <source>
        <dbReference type="Proteomes" id="UP000253209"/>
    </source>
</evidence>
<evidence type="ECO:0000313" key="2">
    <source>
        <dbReference type="EMBL" id="RCH54054.1"/>
    </source>
</evidence>
<keyword evidence="1" id="KW-0812">Transmembrane</keyword>
<keyword evidence="1" id="KW-1133">Transmembrane helix</keyword>
<dbReference type="Pfam" id="PF15071">
    <property type="entry name" value="TMEM220"/>
    <property type="match status" value="1"/>
</dbReference>
<evidence type="ECO:0000256" key="1">
    <source>
        <dbReference type="SAM" id="Phobius"/>
    </source>
</evidence>
<dbReference type="Proteomes" id="UP000253209">
    <property type="component" value="Unassembled WGS sequence"/>
</dbReference>
<accession>A0A367GKP7</accession>